<reference evidence="2" key="1">
    <citation type="submission" date="2009-11" db="EMBL/GenBank/DDBJ databases">
        <authorList>
            <consortium name="The Broad Institute Genome Sequencing Platform"/>
            <person name="Ward D."/>
            <person name="Feldgarden M."/>
            <person name="Earl A."/>
            <person name="Young S.K."/>
            <person name="Zeng Q."/>
            <person name="Koehrsen M."/>
            <person name="Alvarado L."/>
            <person name="Berlin A."/>
            <person name="Bochicchio J."/>
            <person name="Borenstein D."/>
            <person name="Chapman S.B."/>
            <person name="Chen Z."/>
            <person name="Engels R."/>
            <person name="Freedman E."/>
            <person name="Gellesch M."/>
            <person name="Goldberg J."/>
            <person name="Griggs A."/>
            <person name="Gujja S."/>
            <person name="Heilman E."/>
            <person name="Heiman D."/>
            <person name="Hepburn T."/>
            <person name="Howarth C."/>
            <person name="Jen D."/>
            <person name="Larson L."/>
            <person name="Lewis B."/>
            <person name="Mehta T."/>
            <person name="Park D."/>
            <person name="Pearson M."/>
            <person name="Roberts A."/>
            <person name="Saif S."/>
            <person name="Shea T."/>
            <person name="Shenoy N."/>
            <person name="Sisk P."/>
            <person name="Stolte C."/>
            <person name="Sykes S."/>
            <person name="Thomson T."/>
            <person name="Walk T."/>
            <person name="White J."/>
            <person name="Yandava C."/>
            <person name="Izard J."/>
            <person name="Baranova O.V."/>
            <person name="Blanton J.M."/>
            <person name="Tanner A.C."/>
            <person name="Dewhirst F.E."/>
            <person name="Haas B."/>
            <person name="Nusbaum C."/>
            <person name="Birren B."/>
        </authorList>
    </citation>
    <scope>NUCLEOTIDE SEQUENCE [LARGE SCALE GENOMIC DNA]</scope>
    <source>
        <strain evidence="2">1-1 BBBD Race 1</strain>
    </source>
</reference>
<evidence type="ECO:0000313" key="4">
    <source>
        <dbReference type="Proteomes" id="UP000005240"/>
    </source>
</evidence>
<feature type="region of interest" description="Disordered" evidence="1">
    <location>
        <begin position="1"/>
        <end position="73"/>
    </location>
</feature>
<evidence type="ECO:0000313" key="3">
    <source>
        <dbReference type="EnsemblFungi" id="PTTG_11698-t43_1-p1"/>
    </source>
</evidence>
<feature type="compositionally biased region" description="Basic residues" evidence="1">
    <location>
        <begin position="39"/>
        <end position="59"/>
    </location>
</feature>
<reference evidence="2" key="2">
    <citation type="submission" date="2016-05" db="EMBL/GenBank/DDBJ databases">
        <title>Comparative analysis highlights variable genome content of wheat rusts and divergence of the mating loci.</title>
        <authorList>
            <person name="Cuomo C.A."/>
            <person name="Bakkeren G."/>
            <person name="Szabo L."/>
            <person name="Khalil H."/>
            <person name="Joly D."/>
            <person name="Goldberg J."/>
            <person name="Young S."/>
            <person name="Zeng Q."/>
            <person name="Fellers J."/>
        </authorList>
    </citation>
    <scope>NUCLEOTIDE SEQUENCE [LARGE SCALE GENOMIC DNA]</scope>
    <source>
        <strain evidence="2">1-1 BBBD Race 1</strain>
    </source>
</reference>
<feature type="compositionally biased region" description="Low complexity" evidence="1">
    <location>
        <begin position="11"/>
        <end position="24"/>
    </location>
</feature>
<dbReference type="STRING" id="630390.A0A180G6L4"/>
<feature type="compositionally biased region" description="Basic and acidic residues" evidence="1">
    <location>
        <begin position="1"/>
        <end position="10"/>
    </location>
</feature>
<reference evidence="3" key="4">
    <citation type="submission" date="2025-05" db="UniProtKB">
        <authorList>
            <consortium name="EnsemblFungi"/>
        </authorList>
    </citation>
    <scope>IDENTIFICATION</scope>
    <source>
        <strain evidence="3">isolate 1-1 / race 1 (BBBD)</strain>
    </source>
</reference>
<dbReference type="EMBL" id="ADAS02000213">
    <property type="protein sequence ID" value="OAV88109.1"/>
    <property type="molecule type" value="Genomic_DNA"/>
</dbReference>
<feature type="region of interest" description="Disordered" evidence="1">
    <location>
        <begin position="258"/>
        <end position="291"/>
    </location>
</feature>
<reference evidence="3 4" key="3">
    <citation type="journal article" date="2017" name="G3 (Bethesda)">
        <title>Comparative analysis highlights variable genome content of wheat rusts and divergence of the mating loci.</title>
        <authorList>
            <person name="Cuomo C.A."/>
            <person name="Bakkeren G."/>
            <person name="Khalil H.B."/>
            <person name="Panwar V."/>
            <person name="Joly D."/>
            <person name="Linning R."/>
            <person name="Sakthikumar S."/>
            <person name="Song X."/>
            <person name="Adiconis X."/>
            <person name="Fan L."/>
            <person name="Goldberg J.M."/>
            <person name="Levin J.Z."/>
            <person name="Young S."/>
            <person name="Zeng Q."/>
            <person name="Anikster Y."/>
            <person name="Bruce M."/>
            <person name="Wang M."/>
            <person name="Yin C."/>
            <person name="McCallum B."/>
            <person name="Szabo L.J."/>
            <person name="Hulbert S."/>
            <person name="Chen X."/>
            <person name="Fellers J.P."/>
        </authorList>
    </citation>
    <scope>NUCLEOTIDE SEQUENCE</scope>
    <source>
        <strain evidence="3">isolate 1-1 / race 1 (BBBD)</strain>
        <strain evidence="4">Isolate 1-1 / race 1 (BBBD)</strain>
    </source>
</reference>
<feature type="compositionally biased region" description="Polar residues" evidence="1">
    <location>
        <begin position="258"/>
        <end position="267"/>
    </location>
</feature>
<evidence type="ECO:0000313" key="2">
    <source>
        <dbReference type="EMBL" id="OAV88109.1"/>
    </source>
</evidence>
<gene>
    <name evidence="2" type="ORF">PTTG_11698</name>
</gene>
<dbReference type="VEuPathDB" id="FungiDB:PTTG_11698"/>
<evidence type="ECO:0000256" key="1">
    <source>
        <dbReference type="SAM" id="MobiDB-lite"/>
    </source>
</evidence>
<dbReference type="Proteomes" id="UP000005240">
    <property type="component" value="Unassembled WGS sequence"/>
</dbReference>
<accession>A0A180G6L4</accession>
<organism evidence="2">
    <name type="scientific">Puccinia triticina (isolate 1-1 / race 1 (BBBD))</name>
    <name type="common">Brown leaf rust fungus</name>
    <dbReference type="NCBI Taxonomy" id="630390"/>
    <lineage>
        <taxon>Eukaryota</taxon>
        <taxon>Fungi</taxon>
        <taxon>Dikarya</taxon>
        <taxon>Basidiomycota</taxon>
        <taxon>Pucciniomycotina</taxon>
        <taxon>Pucciniomycetes</taxon>
        <taxon>Pucciniales</taxon>
        <taxon>Pucciniaceae</taxon>
        <taxon>Puccinia</taxon>
    </lineage>
</organism>
<dbReference type="EnsemblFungi" id="PTTG_11698-t43_1">
    <property type="protein sequence ID" value="PTTG_11698-t43_1-p1"/>
    <property type="gene ID" value="PTTG_11698"/>
</dbReference>
<protein>
    <submittedName>
        <fullName evidence="2 3">Uncharacterized protein</fullName>
    </submittedName>
</protein>
<feature type="region of interest" description="Disordered" evidence="1">
    <location>
        <begin position="120"/>
        <end position="144"/>
    </location>
</feature>
<proteinExistence type="predicted"/>
<dbReference type="OrthoDB" id="2507084at2759"/>
<keyword evidence="4" id="KW-1185">Reference proteome</keyword>
<dbReference type="AlphaFoldDB" id="A0A180G6L4"/>
<sequence>MTTNHDHMDTSDSSSESDNSYSSSSDEDVDPELQESSSHAKRKARRAKEKARNEKRKISKIAESRPLPHPASALSSSVTHFVKFMMGLESSKSPLPPPPTKDEVSTWSNNIENRKSDITQQLSSAEHGSQPSDTTTKDNTANSNFLRNERLQKIRNEGLAPVSYTAAPEILSCVGVSSQTKQMVDKEFQRKGFSRVTFEWSAKSLSASGWNTATALILIENWSNWYKTQPQNLNDLKEDIQGIIERWLRTMRTVYKQQSKLRNTSDTDSPEGAPGQSMNTDQPGESVPQVPRHVLARHRKERKKISEHRYLAAKKLFPKNTNFAILFKDWRSVSDYEDNHDLTSPRIRVIPRWRSQTFTDVAHQLDVAAVKLQKSTQKRTNLTNLFLRGNSKDESEDADKPMEPLKKLPEDCYRKDYFDKLPVLDRRNLKVKDPIKLSDFLESLKKLTVAGYMNTDEPGATNPGATNSNMNTA</sequence>
<name>A0A180G6L4_PUCT1</name>